<accession>A0A3N8PXA8</accession>
<protein>
    <submittedName>
        <fullName evidence="1">Uncharacterized protein</fullName>
    </submittedName>
</protein>
<proteinExistence type="predicted"/>
<name>A0A3N8PXA8_9BURK</name>
<evidence type="ECO:0000313" key="1">
    <source>
        <dbReference type="EMBL" id="RQT15590.1"/>
    </source>
</evidence>
<organism evidence="1 2">
    <name type="scientific">Burkholderia contaminans</name>
    <dbReference type="NCBI Taxonomy" id="488447"/>
    <lineage>
        <taxon>Bacteria</taxon>
        <taxon>Pseudomonadati</taxon>
        <taxon>Pseudomonadota</taxon>
        <taxon>Betaproteobacteria</taxon>
        <taxon>Burkholderiales</taxon>
        <taxon>Burkholderiaceae</taxon>
        <taxon>Burkholderia</taxon>
        <taxon>Burkholderia cepacia complex</taxon>
    </lineage>
</organism>
<reference evidence="1 2" key="1">
    <citation type="submission" date="2018-08" db="EMBL/GenBank/DDBJ databases">
        <title>Comparative analysis of Burkholderia isolates from Puerto Rico.</title>
        <authorList>
            <person name="Hall C."/>
            <person name="Sahl J."/>
            <person name="Wagner D."/>
        </authorList>
    </citation>
    <scope>NUCLEOTIDE SEQUENCE [LARGE SCALE GENOMIC DNA]</scope>
    <source>
        <strain evidence="1 2">Bp9025</strain>
    </source>
</reference>
<sequence>MLYYIIIRHQPWNRLFPSISKPEIFTRSHRPIAIVAIRSFKRIARSHPTDCSKRRNSDDAIRPYDGVARVGGGAMMVLLRQAERDTARSVGERIRALERCASVHDARASPGVSGCSGIRTGCVSYRRW</sequence>
<comment type="caution">
    <text evidence="1">The sequence shown here is derived from an EMBL/GenBank/DDBJ whole genome shotgun (WGS) entry which is preliminary data.</text>
</comment>
<dbReference type="EMBL" id="QTQV01000008">
    <property type="protein sequence ID" value="RQT15590.1"/>
    <property type="molecule type" value="Genomic_DNA"/>
</dbReference>
<dbReference type="AlphaFoldDB" id="A0A3N8PXA8"/>
<evidence type="ECO:0000313" key="2">
    <source>
        <dbReference type="Proteomes" id="UP000277921"/>
    </source>
</evidence>
<gene>
    <name evidence="1" type="ORF">DF051_15900</name>
</gene>
<dbReference type="Proteomes" id="UP000277921">
    <property type="component" value="Unassembled WGS sequence"/>
</dbReference>